<keyword evidence="2" id="KW-1185">Reference proteome</keyword>
<protein>
    <submittedName>
        <fullName evidence="1">Uncharacterized protein</fullName>
    </submittedName>
</protein>
<dbReference type="AlphaFoldDB" id="A0A0L0CRC8"/>
<proteinExistence type="predicted"/>
<dbReference type="Proteomes" id="UP000037069">
    <property type="component" value="Unassembled WGS sequence"/>
</dbReference>
<evidence type="ECO:0000313" key="2">
    <source>
        <dbReference type="Proteomes" id="UP000037069"/>
    </source>
</evidence>
<sequence>MPSHLLTPENADKIVLATVLLHNFLILNNDKMYFNSQNHEEIGQEFLEDVRLLRFNRSTTEAFDLGVTLKEFLFIHQ</sequence>
<evidence type="ECO:0000313" key="1">
    <source>
        <dbReference type="EMBL" id="KNC34802.1"/>
    </source>
</evidence>
<gene>
    <name evidence="1" type="ORF">FF38_01959</name>
</gene>
<reference evidence="1 2" key="1">
    <citation type="journal article" date="2015" name="Nat. Commun.">
        <title>Lucilia cuprina genome unlocks parasitic fly biology to underpin future interventions.</title>
        <authorList>
            <person name="Anstead C.A."/>
            <person name="Korhonen P.K."/>
            <person name="Young N.D."/>
            <person name="Hall R.S."/>
            <person name="Jex A.R."/>
            <person name="Murali S.C."/>
            <person name="Hughes D.S."/>
            <person name="Lee S.F."/>
            <person name="Perry T."/>
            <person name="Stroehlein A.J."/>
            <person name="Ansell B.R."/>
            <person name="Breugelmans B."/>
            <person name="Hofmann A."/>
            <person name="Qu J."/>
            <person name="Dugan S."/>
            <person name="Lee S.L."/>
            <person name="Chao H."/>
            <person name="Dinh H."/>
            <person name="Han Y."/>
            <person name="Doddapaneni H.V."/>
            <person name="Worley K.C."/>
            <person name="Muzny D.M."/>
            <person name="Ioannidis P."/>
            <person name="Waterhouse R.M."/>
            <person name="Zdobnov E.M."/>
            <person name="James P.J."/>
            <person name="Bagnall N.H."/>
            <person name="Kotze A.C."/>
            <person name="Gibbs R.A."/>
            <person name="Richards S."/>
            <person name="Batterham P."/>
            <person name="Gasser R.B."/>
        </authorList>
    </citation>
    <scope>NUCLEOTIDE SEQUENCE [LARGE SCALE GENOMIC DNA]</scope>
    <source>
        <strain evidence="1 2">LS</strain>
        <tissue evidence="1">Full body</tissue>
    </source>
</reference>
<organism evidence="1 2">
    <name type="scientific">Lucilia cuprina</name>
    <name type="common">Green bottle fly</name>
    <name type="synonym">Australian sheep blowfly</name>
    <dbReference type="NCBI Taxonomy" id="7375"/>
    <lineage>
        <taxon>Eukaryota</taxon>
        <taxon>Metazoa</taxon>
        <taxon>Ecdysozoa</taxon>
        <taxon>Arthropoda</taxon>
        <taxon>Hexapoda</taxon>
        <taxon>Insecta</taxon>
        <taxon>Pterygota</taxon>
        <taxon>Neoptera</taxon>
        <taxon>Endopterygota</taxon>
        <taxon>Diptera</taxon>
        <taxon>Brachycera</taxon>
        <taxon>Muscomorpha</taxon>
        <taxon>Oestroidea</taxon>
        <taxon>Calliphoridae</taxon>
        <taxon>Luciliinae</taxon>
        <taxon>Lucilia</taxon>
    </lineage>
</organism>
<dbReference type="EMBL" id="JRES01000032">
    <property type="protein sequence ID" value="KNC34802.1"/>
    <property type="molecule type" value="Genomic_DNA"/>
</dbReference>
<accession>A0A0L0CRC8</accession>
<name>A0A0L0CRC8_LUCCU</name>
<comment type="caution">
    <text evidence="1">The sequence shown here is derived from an EMBL/GenBank/DDBJ whole genome shotgun (WGS) entry which is preliminary data.</text>
</comment>